<dbReference type="EMBL" id="LAZR01041735">
    <property type="protein sequence ID" value="KKL11245.1"/>
    <property type="molecule type" value="Genomic_DNA"/>
</dbReference>
<organism evidence="2">
    <name type="scientific">marine sediment metagenome</name>
    <dbReference type="NCBI Taxonomy" id="412755"/>
    <lineage>
        <taxon>unclassified sequences</taxon>
        <taxon>metagenomes</taxon>
        <taxon>ecological metagenomes</taxon>
    </lineage>
</organism>
<gene>
    <name evidence="2" type="ORF">LCGC14_2547720</name>
</gene>
<proteinExistence type="predicted"/>
<dbReference type="AlphaFoldDB" id="A0A0F9APD6"/>
<keyword evidence="1" id="KW-0175">Coiled coil</keyword>
<comment type="caution">
    <text evidence="2">The sequence shown here is derived from an EMBL/GenBank/DDBJ whole genome shotgun (WGS) entry which is preliminary data.</text>
</comment>
<reference evidence="2" key="1">
    <citation type="journal article" date="2015" name="Nature">
        <title>Complex archaea that bridge the gap between prokaryotes and eukaryotes.</title>
        <authorList>
            <person name="Spang A."/>
            <person name="Saw J.H."/>
            <person name="Jorgensen S.L."/>
            <person name="Zaremba-Niedzwiedzka K."/>
            <person name="Martijn J."/>
            <person name="Lind A.E."/>
            <person name="van Eijk R."/>
            <person name="Schleper C."/>
            <person name="Guy L."/>
            <person name="Ettema T.J."/>
        </authorList>
    </citation>
    <scope>NUCLEOTIDE SEQUENCE</scope>
</reference>
<accession>A0A0F9APD6</accession>
<name>A0A0F9APD6_9ZZZZ</name>
<sequence>MELTEARARAQRCREVKSQGAGFTWTEDAVIALDDRITELELCERQLNVLLCDTVPDKKWNKVFKGSAIEYLRHRAVHFIKNYGDPVRGARMNQLANGVEEDKHRITELEAEMKQILNEFDEVETQRDELVKAGTARIDALDDLLVCFRLGRRPSEKLFDRLHESEMAWKKVKQPGVAG</sequence>
<evidence type="ECO:0000313" key="2">
    <source>
        <dbReference type="EMBL" id="KKL11245.1"/>
    </source>
</evidence>
<feature type="coiled-coil region" evidence="1">
    <location>
        <begin position="92"/>
        <end position="133"/>
    </location>
</feature>
<evidence type="ECO:0000256" key="1">
    <source>
        <dbReference type="SAM" id="Coils"/>
    </source>
</evidence>
<protein>
    <submittedName>
        <fullName evidence="2">Uncharacterized protein</fullName>
    </submittedName>
</protein>